<feature type="compositionally biased region" description="Acidic residues" evidence="2">
    <location>
        <begin position="1070"/>
        <end position="1081"/>
    </location>
</feature>
<proteinExistence type="predicted"/>
<dbReference type="AlphaFoldDB" id="A0AAW0AUD2"/>
<dbReference type="Proteomes" id="UP001383192">
    <property type="component" value="Unassembled WGS sequence"/>
</dbReference>
<keyword evidence="1" id="KW-0175">Coiled coil</keyword>
<feature type="coiled-coil region" evidence="1">
    <location>
        <begin position="704"/>
        <end position="731"/>
    </location>
</feature>
<name>A0AAW0AUD2_9AGAR</name>
<dbReference type="InterPro" id="IPR041457">
    <property type="entry name" value="CxC2_KDZ-assoc"/>
</dbReference>
<feature type="domain" description="CxC2-like cysteine cluster KDZ transposase-associated" evidence="3">
    <location>
        <begin position="186"/>
        <end position="293"/>
    </location>
</feature>
<feature type="compositionally biased region" description="Basic and acidic residues" evidence="2">
    <location>
        <begin position="1049"/>
        <end position="1069"/>
    </location>
</feature>
<dbReference type="Pfam" id="PF18803">
    <property type="entry name" value="CxC2"/>
    <property type="match status" value="1"/>
</dbReference>
<evidence type="ECO:0000256" key="1">
    <source>
        <dbReference type="SAM" id="Coils"/>
    </source>
</evidence>
<organism evidence="4 5">
    <name type="scientific">Paramarasmius palmivorus</name>
    <dbReference type="NCBI Taxonomy" id="297713"/>
    <lineage>
        <taxon>Eukaryota</taxon>
        <taxon>Fungi</taxon>
        <taxon>Dikarya</taxon>
        <taxon>Basidiomycota</taxon>
        <taxon>Agaricomycotina</taxon>
        <taxon>Agaricomycetes</taxon>
        <taxon>Agaricomycetidae</taxon>
        <taxon>Agaricales</taxon>
        <taxon>Marasmiineae</taxon>
        <taxon>Marasmiaceae</taxon>
        <taxon>Paramarasmius</taxon>
    </lineage>
</organism>
<accession>A0AAW0AUD2</accession>
<dbReference type="PANTHER" id="PTHR33096">
    <property type="entry name" value="CXC2 DOMAIN-CONTAINING PROTEIN"/>
    <property type="match status" value="1"/>
</dbReference>
<dbReference type="InterPro" id="IPR040521">
    <property type="entry name" value="KDZ"/>
</dbReference>
<dbReference type="PANTHER" id="PTHR33096:SF1">
    <property type="entry name" value="CXC1-LIKE CYSTEINE CLUSTER ASSOCIATED WITH KDZ TRANSPOSASES DOMAIN-CONTAINING PROTEIN"/>
    <property type="match status" value="1"/>
</dbReference>
<dbReference type="EMBL" id="JAYKXP010000267">
    <property type="protein sequence ID" value="KAK7017019.1"/>
    <property type="molecule type" value="Genomic_DNA"/>
</dbReference>
<evidence type="ECO:0000313" key="4">
    <source>
        <dbReference type="EMBL" id="KAK7017019.1"/>
    </source>
</evidence>
<evidence type="ECO:0000259" key="3">
    <source>
        <dbReference type="Pfam" id="PF18803"/>
    </source>
</evidence>
<sequence>MYQRKRTKQLAGMTHQRVSFGVQDDFNVVKSREMDIDTHGNTRVIHRSPGKRNAVWIKGTEWEVEDRADYALDPGSEWYDIAVHGDVFGGEEESKLGKRKRAPKTQRSRRPNIYWKENYRHLFLSELLRGAGRGDARGQETCSVCHGPPLETVMEDDELGTRLYRCRDCVLGDLRWNGDYFERATLKELGLTYQLNHQSLYCPKPLDCHTQLRILHTNGIHDVSLKFCGCGNQIPQYQQLLRRGFYPATVHDGRIKTAATFQYLELLSLQTLTTKSGTYDFYRALEKLTDGAGIMHLRSRYRPLRLMIRQWKHLKLIIRSGYAHSSDPVTDETLPEGCLTIKCPSCPHPGINLAPGWKADQENMRKFMYMVSICLDANFRLKLQLVSSYSRDPPLTNGAGYFMERKKYLEWTTQTGQSDEISSCIPLNALAKQNTKFSKGLRYTGVGGACCARTDMVLALGNLTKGERYSNMDAVFARAMQAFLGLLYLLAWPGDDESKIDNTLMTVFPAIGKLHEPGHRQDGQHKQFSLNYIKGAGFTDGEGMERIWGVHNALSNCTKTMGPGARQDTLEASFDFWNFLKYISMGEHLRVRYRDAVGDRNKQKVAHEGLTANLPKELVERWTKLVESWEDAPFPKADVENPFEVKEEFMGQEEALKELEIEEKERLRNGGVKYNDISAAGMVKIALDIQDTQAKLLEDIGNGNQKTLNQLAKTADRRNALRRRIDGYEKLQGVYMPGLVQYLENANLTHSPDDTPPEKTKLWLPSELPPDTLSNICVPGLCSAEAKLQYARCFDSLDGLRHTLRVKSRMMLFKNTNVRGQRDSGRSREVINRVVARARLFTSRYRVAREAYLTLQGPGDWETSLRILHNADVRSLRDPALVKVGPGRLGTNEEDESAAAELDPVVSQVTSELNEDDLIPPDRTEWEHRTIHGTGETRKEVSWIWVVPSKIRLEDGADENENECLRSEWCKSFARVRRASEEVEMVREEMRRTAVFLEWRAAQWEDAITRVASVKGSTREGMIAYARKQAWIQRELLRQFIHRWQHPLEEETRPEAKQTNKEQQGTEKVYDDEEEVDEEGESGNKSDGEGDFLAIGRYSEDEEEEAEDEEAEDEW</sequence>
<feature type="compositionally biased region" description="Acidic residues" evidence="2">
    <location>
        <begin position="1100"/>
        <end position="1115"/>
    </location>
</feature>
<comment type="caution">
    <text evidence="4">The sequence shown here is derived from an EMBL/GenBank/DDBJ whole genome shotgun (WGS) entry which is preliminary data.</text>
</comment>
<evidence type="ECO:0000256" key="2">
    <source>
        <dbReference type="SAM" id="MobiDB-lite"/>
    </source>
</evidence>
<protein>
    <recommendedName>
        <fullName evidence="3">CxC2-like cysteine cluster KDZ transposase-associated domain-containing protein</fullName>
    </recommendedName>
</protein>
<reference evidence="4 5" key="1">
    <citation type="submission" date="2024-01" db="EMBL/GenBank/DDBJ databases">
        <title>A draft genome for a cacao thread blight-causing isolate of Paramarasmius palmivorus.</title>
        <authorList>
            <person name="Baruah I.K."/>
            <person name="Bukari Y."/>
            <person name="Amoako-Attah I."/>
            <person name="Meinhardt L.W."/>
            <person name="Bailey B.A."/>
            <person name="Cohen S.P."/>
        </authorList>
    </citation>
    <scope>NUCLEOTIDE SEQUENCE [LARGE SCALE GENOMIC DNA]</scope>
    <source>
        <strain evidence="4 5">GH-12</strain>
    </source>
</reference>
<dbReference type="Pfam" id="PF18758">
    <property type="entry name" value="KDZ"/>
    <property type="match status" value="1"/>
</dbReference>
<evidence type="ECO:0000313" key="5">
    <source>
        <dbReference type="Proteomes" id="UP001383192"/>
    </source>
</evidence>
<gene>
    <name evidence="4" type="ORF">VNI00_018746</name>
</gene>
<keyword evidence="5" id="KW-1185">Reference proteome</keyword>
<feature type="region of interest" description="Disordered" evidence="2">
    <location>
        <begin position="1049"/>
        <end position="1115"/>
    </location>
</feature>